<dbReference type="CDD" id="cd03349">
    <property type="entry name" value="LbH_XAT"/>
    <property type="match status" value="1"/>
</dbReference>
<keyword evidence="3" id="KW-0677">Repeat</keyword>
<dbReference type="InterPro" id="IPR001451">
    <property type="entry name" value="Hexapep"/>
</dbReference>
<keyword evidence="4" id="KW-0012">Acyltransferase</keyword>
<dbReference type="Gene3D" id="2.160.10.10">
    <property type="entry name" value="Hexapeptide repeat proteins"/>
    <property type="match status" value="1"/>
</dbReference>
<evidence type="ECO:0000256" key="1">
    <source>
        <dbReference type="ARBA" id="ARBA00007274"/>
    </source>
</evidence>
<evidence type="ECO:0000313" key="6">
    <source>
        <dbReference type="Proteomes" id="UP001262410"/>
    </source>
</evidence>
<dbReference type="SUPFAM" id="SSF51161">
    <property type="entry name" value="Trimeric LpxA-like enzymes"/>
    <property type="match status" value="1"/>
</dbReference>
<dbReference type="Proteomes" id="UP001262410">
    <property type="component" value="Unassembled WGS sequence"/>
</dbReference>
<dbReference type="RefSeq" id="WP_309792332.1">
    <property type="nucleotide sequence ID" value="NZ_JAVDPW010000002.1"/>
</dbReference>
<dbReference type="PANTHER" id="PTHR43300:SF11">
    <property type="entry name" value="ACETYLTRANSFERASE RV3034C-RELATED"/>
    <property type="match status" value="1"/>
</dbReference>
<dbReference type="InterPro" id="IPR018357">
    <property type="entry name" value="Hexapep_transf_CS"/>
</dbReference>
<evidence type="ECO:0000313" key="5">
    <source>
        <dbReference type="EMBL" id="MDR6288344.1"/>
    </source>
</evidence>
<keyword evidence="6" id="KW-1185">Reference proteome</keyword>
<dbReference type="InterPro" id="IPR017694">
    <property type="entry name" value="Phosphonate_tfrase_rpt"/>
</dbReference>
<accession>A0ABU1JJZ9</accession>
<sequence>MSSKSLGLEPLIHPTARVNDSRLGIYTEIGANAVLGEVELGDYSYLMDGAMAWCVEIGRFCSIAAYTRLNAPNHPTWRATQHHFTYRSSAYGLGEADDQGFFDWRRGNRVTIGHDVWIGHGAIVLPGVTVGTGAVIGAGSVVTRDVPAYTIVAGSPARPLRRRVTEAVEARLLALAWWDWPHDRLGTALADFRALEAEEFCRKHGA</sequence>
<dbReference type="InterPro" id="IPR011004">
    <property type="entry name" value="Trimer_LpxA-like_sf"/>
</dbReference>
<dbReference type="Pfam" id="PF00132">
    <property type="entry name" value="Hexapep"/>
    <property type="match status" value="1"/>
</dbReference>
<comment type="similarity">
    <text evidence="1">Belongs to the transferase hexapeptide repeat family.</text>
</comment>
<evidence type="ECO:0000256" key="3">
    <source>
        <dbReference type="ARBA" id="ARBA00022737"/>
    </source>
</evidence>
<organism evidence="5 6">
    <name type="scientific">Inquilinus ginsengisoli</name>
    <dbReference type="NCBI Taxonomy" id="363840"/>
    <lineage>
        <taxon>Bacteria</taxon>
        <taxon>Pseudomonadati</taxon>
        <taxon>Pseudomonadota</taxon>
        <taxon>Alphaproteobacteria</taxon>
        <taxon>Rhodospirillales</taxon>
        <taxon>Rhodospirillaceae</taxon>
        <taxon>Inquilinus</taxon>
    </lineage>
</organism>
<evidence type="ECO:0000256" key="4">
    <source>
        <dbReference type="ARBA" id="ARBA00023315"/>
    </source>
</evidence>
<dbReference type="InterPro" id="IPR050179">
    <property type="entry name" value="Trans_hexapeptide_repeat"/>
</dbReference>
<name>A0ABU1JJZ9_9PROT</name>
<dbReference type="PROSITE" id="PS00101">
    <property type="entry name" value="HEXAPEP_TRANSFERASES"/>
    <property type="match status" value="1"/>
</dbReference>
<comment type="caution">
    <text evidence="5">The sequence shown here is derived from an EMBL/GenBank/DDBJ whole genome shotgun (WGS) entry which is preliminary data.</text>
</comment>
<proteinExistence type="inferred from homology"/>
<protein>
    <recommendedName>
        <fullName evidence="7">Acetyltransferase</fullName>
    </recommendedName>
</protein>
<keyword evidence="2" id="KW-0808">Transferase</keyword>
<dbReference type="EMBL" id="JAVDPW010000002">
    <property type="protein sequence ID" value="MDR6288344.1"/>
    <property type="molecule type" value="Genomic_DNA"/>
</dbReference>
<evidence type="ECO:0000256" key="2">
    <source>
        <dbReference type="ARBA" id="ARBA00022679"/>
    </source>
</evidence>
<gene>
    <name evidence="5" type="ORF">E9232_000851</name>
</gene>
<dbReference type="NCBIfam" id="TIGR03308">
    <property type="entry name" value="phn_thr-fam"/>
    <property type="match status" value="1"/>
</dbReference>
<dbReference type="PANTHER" id="PTHR43300">
    <property type="entry name" value="ACETYLTRANSFERASE"/>
    <property type="match status" value="1"/>
</dbReference>
<evidence type="ECO:0008006" key="7">
    <source>
        <dbReference type="Google" id="ProtNLM"/>
    </source>
</evidence>
<reference evidence="5 6" key="1">
    <citation type="submission" date="2023-07" db="EMBL/GenBank/DDBJ databases">
        <title>Sorghum-associated microbial communities from plants grown in Nebraska, USA.</title>
        <authorList>
            <person name="Schachtman D."/>
        </authorList>
    </citation>
    <scope>NUCLEOTIDE SEQUENCE [LARGE SCALE GENOMIC DNA]</scope>
    <source>
        <strain evidence="5 6">584</strain>
    </source>
</reference>